<feature type="domain" description="Retroviral polymerase SH3-like" evidence="5">
    <location>
        <begin position="411"/>
        <end position="470"/>
    </location>
</feature>
<feature type="region of interest" description="Disordered" evidence="3">
    <location>
        <begin position="457"/>
        <end position="514"/>
    </location>
</feature>
<dbReference type="PANTHER" id="PTHR42648">
    <property type="entry name" value="TRANSPOSASE, PUTATIVE-RELATED"/>
    <property type="match status" value="1"/>
</dbReference>
<feature type="non-terminal residue" evidence="6">
    <location>
        <position position="664"/>
    </location>
</feature>
<keyword evidence="6" id="KW-0808">Transferase</keyword>
<comment type="caution">
    <text evidence="6">The sequence shown here is derived from an EMBL/GenBank/DDBJ whole genome shotgun (WGS) entry which is preliminary data.</text>
</comment>
<keyword evidence="6" id="KW-0548">Nucleotidyltransferase</keyword>
<dbReference type="InterPro" id="IPR013103">
    <property type="entry name" value="RVT_2"/>
</dbReference>
<proteinExistence type="predicted"/>
<dbReference type="Pfam" id="PF25597">
    <property type="entry name" value="SH3_retrovirus"/>
    <property type="match status" value="1"/>
</dbReference>
<feature type="domain" description="Reverse transcriptase Ty1/copia-type" evidence="4">
    <location>
        <begin position="575"/>
        <end position="654"/>
    </location>
</feature>
<dbReference type="STRING" id="554055.A0A2P6UYW9"/>
<dbReference type="OrthoDB" id="1427383at2759"/>
<keyword evidence="2" id="KW-0378">Hydrolase</keyword>
<dbReference type="InterPro" id="IPR057670">
    <property type="entry name" value="SH3_retrovirus"/>
</dbReference>
<feature type="compositionally biased region" description="Low complexity" evidence="3">
    <location>
        <begin position="470"/>
        <end position="485"/>
    </location>
</feature>
<keyword evidence="7" id="KW-1185">Reference proteome</keyword>
<reference evidence="6 7" key="1">
    <citation type="journal article" date="2018" name="Plant J.">
        <title>Genome sequences of Chlorella sorokiniana UTEX 1602 and Micractinium conductrix SAG 241.80: implications to maltose excretion by a green alga.</title>
        <authorList>
            <person name="Arriola M.B."/>
            <person name="Velmurugan N."/>
            <person name="Zhang Y."/>
            <person name="Plunkett M.H."/>
            <person name="Hondzo H."/>
            <person name="Barney B.M."/>
        </authorList>
    </citation>
    <scope>NUCLEOTIDE SEQUENCE [LARGE SCALE GENOMIC DNA]</scope>
    <source>
        <strain evidence="6 7">SAG 241.80</strain>
    </source>
</reference>
<gene>
    <name evidence="6" type="ORF">C2E20_9298</name>
</gene>
<dbReference type="AlphaFoldDB" id="A0A2P6UYW9"/>
<dbReference type="InterPro" id="IPR036397">
    <property type="entry name" value="RNaseH_sf"/>
</dbReference>
<dbReference type="GO" id="GO:0016787">
    <property type="term" value="F:hydrolase activity"/>
    <property type="evidence" value="ECO:0007669"/>
    <property type="project" value="UniProtKB-KW"/>
</dbReference>
<sequence length="664" mass="71820">MASALQLGPLLQPNPAGCRQLQQIAAAATQRLSGTVDADGAVIVMVELAGGAAAVRCPGEDEDDWAVVVNWDDPTKPARCLNPACQAVRQYDGFADCIINVDNRALFTWELCISYCNEFATRAKVTFFGFWRSSLARYALAGQLESVVCEALLASGSLRTKFQDGVMDFITLQKLPYASEMACCDGSTCCADGMAMGIALSKACLSDESTTRCPTPTRLGHLGFDNLAKMPDMVTGIRVTAAEFKTAGANALCEPCTLGKQHRLPFNTSTSATKAPLELLHTDLCGPLPVASAGGSLYFNTILDDFTGMSFVTPLRHKSDAADSIIHTVTMLQRQAGLPVKRAERLNRTLWEKARPMLSDAGLPKHLWADAIVTANYLRNRSPLSGRDKTPFELFYGTKPDVSHLRIFGATVFAHTPSALRTKLDPVSQPGRLIGYAANRKGYKILLNSGAIITSRDVTFDESKPPKPTSPTSHKPPSQPETSQPEPVPFAFDSDTEDRAKCASARRPASEWQDDAYRITGRSNVAANAAIANEPTTMKEALSGPDAAAWQLAMDDEMASLIANDLDPLRAAPRHQAHPSQADAGLFISTDPSKLAYLLTYVDDILIVTPKTTSSAAIKQKLMAAFEARDLDNATFFLGMDLIRDRTAKTIKLAQSRNIKDPLQ</sequence>
<dbReference type="GO" id="GO:0003964">
    <property type="term" value="F:RNA-directed DNA polymerase activity"/>
    <property type="evidence" value="ECO:0007669"/>
    <property type="project" value="UniProtKB-KW"/>
</dbReference>
<dbReference type="InterPro" id="IPR039537">
    <property type="entry name" value="Retrotran_Ty1/copia-like"/>
</dbReference>
<protein>
    <submittedName>
        <fullName evidence="6">Reverse transcriptase,R</fullName>
    </submittedName>
</protein>
<dbReference type="Gene3D" id="3.30.420.10">
    <property type="entry name" value="Ribonuclease H-like superfamily/Ribonuclease H"/>
    <property type="match status" value="2"/>
</dbReference>
<evidence type="ECO:0000259" key="4">
    <source>
        <dbReference type="Pfam" id="PF07727"/>
    </source>
</evidence>
<dbReference type="InterPro" id="IPR012337">
    <property type="entry name" value="RNaseH-like_sf"/>
</dbReference>
<dbReference type="GO" id="GO:0003676">
    <property type="term" value="F:nucleic acid binding"/>
    <property type="evidence" value="ECO:0007669"/>
    <property type="project" value="InterPro"/>
</dbReference>
<evidence type="ECO:0000256" key="3">
    <source>
        <dbReference type="SAM" id="MobiDB-lite"/>
    </source>
</evidence>
<accession>A0A2P6UYW9</accession>
<keyword evidence="6" id="KW-0695">RNA-directed DNA polymerase</keyword>
<name>A0A2P6UYW9_9CHLO</name>
<evidence type="ECO:0000256" key="2">
    <source>
        <dbReference type="ARBA" id="ARBA00022801"/>
    </source>
</evidence>
<dbReference type="PANTHER" id="PTHR42648:SF28">
    <property type="entry name" value="TRANSPOSON-ENCODED PROTEIN WITH RIBONUCLEASE H-LIKE AND RETROVIRUS ZINC FINGER-LIKE DOMAINS"/>
    <property type="match status" value="1"/>
</dbReference>
<evidence type="ECO:0000313" key="6">
    <source>
        <dbReference type="EMBL" id="PSC67037.1"/>
    </source>
</evidence>
<dbReference type="Pfam" id="PF07727">
    <property type="entry name" value="RVT_2"/>
    <property type="match status" value="1"/>
</dbReference>
<evidence type="ECO:0000256" key="1">
    <source>
        <dbReference type="ARBA" id="ARBA00022723"/>
    </source>
</evidence>
<dbReference type="GO" id="GO:0046872">
    <property type="term" value="F:metal ion binding"/>
    <property type="evidence" value="ECO:0007669"/>
    <property type="project" value="UniProtKB-KW"/>
</dbReference>
<dbReference type="EMBL" id="LHPF02000178">
    <property type="protein sequence ID" value="PSC67037.1"/>
    <property type="molecule type" value="Genomic_DNA"/>
</dbReference>
<organism evidence="6 7">
    <name type="scientific">Micractinium conductrix</name>
    <dbReference type="NCBI Taxonomy" id="554055"/>
    <lineage>
        <taxon>Eukaryota</taxon>
        <taxon>Viridiplantae</taxon>
        <taxon>Chlorophyta</taxon>
        <taxon>core chlorophytes</taxon>
        <taxon>Trebouxiophyceae</taxon>
        <taxon>Chlorellales</taxon>
        <taxon>Chlorellaceae</taxon>
        <taxon>Chlorella clade</taxon>
        <taxon>Micractinium</taxon>
    </lineage>
</organism>
<dbReference type="SUPFAM" id="SSF53098">
    <property type="entry name" value="Ribonuclease H-like"/>
    <property type="match status" value="1"/>
</dbReference>
<evidence type="ECO:0000259" key="5">
    <source>
        <dbReference type="Pfam" id="PF25597"/>
    </source>
</evidence>
<dbReference type="Proteomes" id="UP000239649">
    <property type="component" value="Unassembled WGS sequence"/>
</dbReference>
<evidence type="ECO:0000313" key="7">
    <source>
        <dbReference type="Proteomes" id="UP000239649"/>
    </source>
</evidence>
<keyword evidence="1" id="KW-0479">Metal-binding</keyword>